<dbReference type="EnsemblMetazoa" id="SCAU009878-RA">
    <property type="protein sequence ID" value="SCAU009878-PA"/>
    <property type="gene ID" value="SCAU009878"/>
</dbReference>
<dbReference type="AlphaFoldDB" id="A0A1I8PP81"/>
<evidence type="ECO:0000256" key="1">
    <source>
        <dbReference type="SAM" id="MobiDB-lite"/>
    </source>
</evidence>
<feature type="region of interest" description="Disordered" evidence="1">
    <location>
        <begin position="130"/>
        <end position="155"/>
    </location>
</feature>
<reference evidence="3" key="1">
    <citation type="submission" date="2015-05" db="EMBL/GenBank/DDBJ databases">
        <authorList>
            <person name="Wilson R.K."/>
            <person name="Warren W.C."/>
            <person name="Olafson P."/>
        </authorList>
    </citation>
    <scope>NUCLEOTIDE SEQUENCE [LARGE SCALE GENOMIC DNA]</scope>
    <source>
        <strain evidence="3">USDA</strain>
    </source>
</reference>
<dbReference type="Proteomes" id="UP000095300">
    <property type="component" value="Unassembled WGS sequence"/>
</dbReference>
<protein>
    <submittedName>
        <fullName evidence="2">Uncharacterized protein</fullName>
    </submittedName>
</protein>
<keyword evidence="3" id="KW-1185">Reference proteome</keyword>
<sequence>MEKQYKQINRDLAEQVREMKSTIEICNKELALLHVKELQTRTKYNKLLNKCCDMAKSHYMAFLEMLDSESPLSSHPINSTRRQVEEETENESNDSNYYTRNENDGNFSTFQGMTNRCFNYQALDDITEDEEIETEGLSQSSRIESDGDEVDEDESSLLDNCEAELSLLSCDESSSSENGVNPPIVVPLGNKSVVKRCGGGRLVEWRNTDNNDIQPSCVYSMENAVQSSNILRYITNSHRCMHQEGTLKSQTLSNMTLTRFQVQNSSTPVRLGNKSPAGTDTGNITRPKRCCAPSSLAEKSLKTKLFNETSEKSLIRVHPKKRT</sequence>
<feature type="region of interest" description="Disordered" evidence="1">
    <location>
        <begin position="266"/>
        <end position="287"/>
    </location>
</feature>
<dbReference type="OrthoDB" id="8035800at2759"/>
<reference evidence="2" key="2">
    <citation type="submission" date="2020-05" db="UniProtKB">
        <authorList>
            <consortium name="EnsemblMetazoa"/>
        </authorList>
    </citation>
    <scope>IDENTIFICATION</scope>
    <source>
        <strain evidence="2">USDA</strain>
    </source>
</reference>
<accession>A0A1I8PP81</accession>
<feature type="compositionally biased region" description="Polar residues" evidence="1">
    <location>
        <begin position="70"/>
        <end position="81"/>
    </location>
</feature>
<name>A0A1I8PP81_STOCA</name>
<feature type="compositionally biased region" description="Acidic residues" evidence="1">
    <location>
        <begin position="146"/>
        <end position="155"/>
    </location>
</feature>
<proteinExistence type="predicted"/>
<feature type="region of interest" description="Disordered" evidence="1">
    <location>
        <begin position="70"/>
        <end position="105"/>
    </location>
</feature>
<dbReference type="KEGG" id="scac:106083162"/>
<evidence type="ECO:0000313" key="3">
    <source>
        <dbReference type="Proteomes" id="UP000095300"/>
    </source>
</evidence>
<gene>
    <name evidence="2" type="primary">106083162</name>
</gene>
<evidence type="ECO:0000313" key="2">
    <source>
        <dbReference type="EnsemblMetazoa" id="SCAU009878-PB"/>
    </source>
</evidence>
<organism evidence="2 3">
    <name type="scientific">Stomoxys calcitrans</name>
    <name type="common">Stable fly</name>
    <name type="synonym">Conops calcitrans</name>
    <dbReference type="NCBI Taxonomy" id="35570"/>
    <lineage>
        <taxon>Eukaryota</taxon>
        <taxon>Metazoa</taxon>
        <taxon>Ecdysozoa</taxon>
        <taxon>Arthropoda</taxon>
        <taxon>Hexapoda</taxon>
        <taxon>Insecta</taxon>
        <taxon>Pterygota</taxon>
        <taxon>Neoptera</taxon>
        <taxon>Endopterygota</taxon>
        <taxon>Diptera</taxon>
        <taxon>Brachycera</taxon>
        <taxon>Muscomorpha</taxon>
        <taxon>Muscoidea</taxon>
        <taxon>Muscidae</taxon>
        <taxon>Stomoxys</taxon>
    </lineage>
</organism>
<dbReference type="EnsemblMetazoa" id="SCAU009878-RB">
    <property type="protein sequence ID" value="SCAU009878-PB"/>
    <property type="gene ID" value="SCAU009878"/>
</dbReference>
<dbReference type="VEuPathDB" id="VectorBase:SCAU009878"/>